<dbReference type="CDD" id="cd05233">
    <property type="entry name" value="SDR_c"/>
    <property type="match status" value="1"/>
</dbReference>
<gene>
    <name evidence="4" type="ORF">A2647_00155</name>
</gene>
<dbReference type="SUPFAM" id="SSF51735">
    <property type="entry name" value="NAD(P)-binding Rossmann-fold domains"/>
    <property type="match status" value="1"/>
</dbReference>
<name>A0A1F6V7V9_9BACT</name>
<dbReference type="GO" id="GO:0016020">
    <property type="term" value="C:membrane"/>
    <property type="evidence" value="ECO:0007669"/>
    <property type="project" value="TreeGrafter"/>
</dbReference>
<protein>
    <recommendedName>
        <fullName evidence="6">Short-chain dehydrogenase</fullName>
    </recommendedName>
</protein>
<dbReference type="AlphaFoldDB" id="A0A1F6V7V9"/>
<comment type="caution">
    <text evidence="4">The sequence shown here is derived from an EMBL/GenBank/DDBJ whole genome shotgun (WGS) entry which is preliminary data.</text>
</comment>
<evidence type="ECO:0000256" key="2">
    <source>
        <dbReference type="ARBA" id="ARBA00023002"/>
    </source>
</evidence>
<evidence type="ECO:0008006" key="6">
    <source>
        <dbReference type="Google" id="ProtNLM"/>
    </source>
</evidence>
<dbReference type="Gene3D" id="3.40.50.720">
    <property type="entry name" value="NAD(P)-binding Rossmann-like Domain"/>
    <property type="match status" value="1"/>
</dbReference>
<dbReference type="InterPro" id="IPR036291">
    <property type="entry name" value="NAD(P)-bd_dom_sf"/>
</dbReference>
<evidence type="ECO:0000313" key="4">
    <source>
        <dbReference type="EMBL" id="OGI65777.1"/>
    </source>
</evidence>
<sequence>MKKGKRVIIITGGNSGLGKAVAKILADKNKIVILGKNVKEVQKTVKELKCDGIICDVTDALQVKNAFSQIIKKYKKVDCLINCAGVWIQGPIEENKPEDIRNTVLVNTLGTMLIANAVVPQLKKQKYGRIINVSSRAGLNAKPERSVYNASKWAVTGFTKCLQLELAPFNISVVGFYPGFIHTNLFNKSGNPRTNFSKAMPVEKTAKALRYLVDIDDDLVVNSLEIQSIKQL</sequence>
<dbReference type="GO" id="GO:0016491">
    <property type="term" value="F:oxidoreductase activity"/>
    <property type="evidence" value="ECO:0007669"/>
    <property type="project" value="UniProtKB-KW"/>
</dbReference>
<evidence type="ECO:0000256" key="1">
    <source>
        <dbReference type="ARBA" id="ARBA00006484"/>
    </source>
</evidence>
<dbReference type="Proteomes" id="UP000177370">
    <property type="component" value="Unassembled WGS sequence"/>
</dbReference>
<organism evidence="4 5">
    <name type="scientific">Candidatus Nomurabacteria bacterium RIFCSPHIGHO2_01_FULL_40_24b</name>
    <dbReference type="NCBI Taxonomy" id="1801739"/>
    <lineage>
        <taxon>Bacteria</taxon>
        <taxon>Candidatus Nomuraibacteriota</taxon>
    </lineage>
</organism>
<dbReference type="EMBL" id="MFTP01000012">
    <property type="protein sequence ID" value="OGI65777.1"/>
    <property type="molecule type" value="Genomic_DNA"/>
</dbReference>
<dbReference type="PANTHER" id="PTHR44196:SF1">
    <property type="entry name" value="DEHYDROGENASE_REDUCTASE SDR FAMILY MEMBER 7B"/>
    <property type="match status" value="1"/>
</dbReference>
<comment type="similarity">
    <text evidence="1 3">Belongs to the short-chain dehydrogenases/reductases (SDR) family.</text>
</comment>
<dbReference type="PRINTS" id="PR00080">
    <property type="entry name" value="SDRFAMILY"/>
</dbReference>
<evidence type="ECO:0000313" key="5">
    <source>
        <dbReference type="Proteomes" id="UP000177370"/>
    </source>
</evidence>
<reference evidence="4 5" key="1">
    <citation type="journal article" date="2016" name="Nat. Commun.">
        <title>Thousands of microbial genomes shed light on interconnected biogeochemical processes in an aquifer system.</title>
        <authorList>
            <person name="Anantharaman K."/>
            <person name="Brown C.T."/>
            <person name="Hug L.A."/>
            <person name="Sharon I."/>
            <person name="Castelle C.J."/>
            <person name="Probst A.J."/>
            <person name="Thomas B.C."/>
            <person name="Singh A."/>
            <person name="Wilkins M.J."/>
            <person name="Karaoz U."/>
            <person name="Brodie E.L."/>
            <person name="Williams K.H."/>
            <person name="Hubbard S.S."/>
            <person name="Banfield J.F."/>
        </authorList>
    </citation>
    <scope>NUCLEOTIDE SEQUENCE [LARGE SCALE GENOMIC DNA]</scope>
</reference>
<dbReference type="InterPro" id="IPR020904">
    <property type="entry name" value="Sc_DH/Rdtase_CS"/>
</dbReference>
<evidence type="ECO:0000256" key="3">
    <source>
        <dbReference type="RuleBase" id="RU000363"/>
    </source>
</evidence>
<dbReference type="PRINTS" id="PR00081">
    <property type="entry name" value="GDHRDH"/>
</dbReference>
<proteinExistence type="inferred from homology"/>
<dbReference type="PROSITE" id="PS00061">
    <property type="entry name" value="ADH_SHORT"/>
    <property type="match status" value="1"/>
</dbReference>
<dbReference type="InterPro" id="IPR002347">
    <property type="entry name" value="SDR_fam"/>
</dbReference>
<dbReference type="PANTHER" id="PTHR44196">
    <property type="entry name" value="DEHYDROGENASE/REDUCTASE SDR FAMILY MEMBER 7B"/>
    <property type="match status" value="1"/>
</dbReference>
<accession>A0A1F6V7V9</accession>
<keyword evidence="2" id="KW-0560">Oxidoreductase</keyword>
<dbReference type="Pfam" id="PF00106">
    <property type="entry name" value="adh_short"/>
    <property type="match status" value="1"/>
</dbReference>